<reference evidence="1 3" key="1">
    <citation type="submission" date="2024-02" db="EMBL/GenBank/DDBJ databases">
        <authorList>
            <person name="Vignale AGUSTIN F."/>
            <person name="Sosa J E."/>
            <person name="Modenutti C."/>
        </authorList>
    </citation>
    <scope>NUCLEOTIDE SEQUENCE [LARGE SCALE GENOMIC DNA]</scope>
</reference>
<keyword evidence="3" id="KW-1185">Reference proteome</keyword>
<protein>
    <submittedName>
        <fullName evidence="1">Uncharacterized protein</fullName>
    </submittedName>
</protein>
<dbReference type="EMBL" id="CAUOFW020005613">
    <property type="protein sequence ID" value="CAK9170909.1"/>
    <property type="molecule type" value="Genomic_DNA"/>
</dbReference>
<evidence type="ECO:0000313" key="3">
    <source>
        <dbReference type="Proteomes" id="UP001642360"/>
    </source>
</evidence>
<organism evidence="1 3">
    <name type="scientific">Ilex paraguariensis</name>
    <name type="common">yerba mate</name>
    <dbReference type="NCBI Taxonomy" id="185542"/>
    <lineage>
        <taxon>Eukaryota</taxon>
        <taxon>Viridiplantae</taxon>
        <taxon>Streptophyta</taxon>
        <taxon>Embryophyta</taxon>
        <taxon>Tracheophyta</taxon>
        <taxon>Spermatophyta</taxon>
        <taxon>Magnoliopsida</taxon>
        <taxon>eudicotyledons</taxon>
        <taxon>Gunneridae</taxon>
        <taxon>Pentapetalae</taxon>
        <taxon>asterids</taxon>
        <taxon>campanulids</taxon>
        <taxon>Aquifoliales</taxon>
        <taxon>Aquifoliaceae</taxon>
        <taxon>Ilex</taxon>
    </lineage>
</organism>
<evidence type="ECO:0000313" key="1">
    <source>
        <dbReference type="EMBL" id="CAK9170909.1"/>
    </source>
</evidence>
<gene>
    <name evidence="1" type="ORF">ILEXP_LOCUS40429</name>
    <name evidence="2" type="ORF">ILEXP_LOCUS58211</name>
</gene>
<sequence>MVESYSARASDLPRIEKIPTDRDVHPESPIVVEEDLFLHQYEEFHEEHVGKTLEEVISHGLEENNQGRIWIVPIRQNSIESVESSDSLLFAIHLMLERDRTDKAFESNMTRELVKKNKLLEVKHSTEKAMVEEEYEDDILESYLDGYDSFKAKAKEKYGNLNFDSFKASFDKEDQEGV</sequence>
<dbReference type="AlphaFoldDB" id="A0ABC8TVN6"/>
<evidence type="ECO:0000313" key="2">
    <source>
        <dbReference type="EMBL" id="CAK9187635.1"/>
    </source>
</evidence>
<name>A0ABC8TVN6_9AQUA</name>
<dbReference type="EMBL" id="CAUOFW020010057">
    <property type="protein sequence ID" value="CAK9187635.1"/>
    <property type="molecule type" value="Genomic_DNA"/>
</dbReference>
<dbReference type="Proteomes" id="UP001642360">
    <property type="component" value="Unassembled WGS sequence"/>
</dbReference>
<proteinExistence type="predicted"/>
<accession>A0ABC8TVN6</accession>
<comment type="caution">
    <text evidence="1">The sequence shown here is derived from an EMBL/GenBank/DDBJ whole genome shotgun (WGS) entry which is preliminary data.</text>
</comment>